<accession>A0A6G1LDZ9</accession>
<evidence type="ECO:0000313" key="2">
    <source>
        <dbReference type="Proteomes" id="UP000799436"/>
    </source>
</evidence>
<dbReference type="PANTHER" id="PTHR36205">
    <property type="entry name" value="CHROMOSOME 19, WHOLE GENOME SHOTGUN SEQUENCE"/>
    <property type="match status" value="1"/>
</dbReference>
<dbReference type="PANTHER" id="PTHR36205:SF2">
    <property type="entry name" value="MAJOR FACILITATOR SUPERFAMILY TRANSPORTER"/>
    <property type="match status" value="1"/>
</dbReference>
<name>A0A6G1LDZ9_9PEZI</name>
<evidence type="ECO:0000313" key="1">
    <source>
        <dbReference type="EMBL" id="KAF2770822.1"/>
    </source>
</evidence>
<gene>
    <name evidence="1" type="ORF">EJ03DRAFT_55981</name>
</gene>
<reference evidence="1" key="1">
    <citation type="journal article" date="2020" name="Stud. Mycol.">
        <title>101 Dothideomycetes genomes: a test case for predicting lifestyles and emergence of pathogens.</title>
        <authorList>
            <person name="Haridas S."/>
            <person name="Albert R."/>
            <person name="Binder M."/>
            <person name="Bloem J."/>
            <person name="Labutti K."/>
            <person name="Salamov A."/>
            <person name="Andreopoulos B."/>
            <person name="Baker S."/>
            <person name="Barry K."/>
            <person name="Bills G."/>
            <person name="Bluhm B."/>
            <person name="Cannon C."/>
            <person name="Castanera R."/>
            <person name="Culley D."/>
            <person name="Daum C."/>
            <person name="Ezra D."/>
            <person name="Gonzalez J."/>
            <person name="Henrissat B."/>
            <person name="Kuo A."/>
            <person name="Liang C."/>
            <person name="Lipzen A."/>
            <person name="Lutzoni F."/>
            <person name="Magnuson J."/>
            <person name="Mondo S."/>
            <person name="Nolan M."/>
            <person name="Ohm R."/>
            <person name="Pangilinan J."/>
            <person name="Park H.-J."/>
            <person name="Ramirez L."/>
            <person name="Alfaro M."/>
            <person name="Sun H."/>
            <person name="Tritt A."/>
            <person name="Yoshinaga Y."/>
            <person name="Zwiers L.-H."/>
            <person name="Turgeon B."/>
            <person name="Goodwin S."/>
            <person name="Spatafora J."/>
            <person name="Crous P."/>
            <person name="Grigoriev I."/>
        </authorList>
    </citation>
    <scope>NUCLEOTIDE SEQUENCE</scope>
    <source>
        <strain evidence="1">CBS 116005</strain>
    </source>
</reference>
<keyword evidence="2" id="KW-1185">Reference proteome</keyword>
<dbReference type="Proteomes" id="UP000799436">
    <property type="component" value="Unassembled WGS sequence"/>
</dbReference>
<dbReference type="EMBL" id="ML995823">
    <property type="protein sequence ID" value="KAF2770822.1"/>
    <property type="molecule type" value="Genomic_DNA"/>
</dbReference>
<protein>
    <submittedName>
        <fullName evidence="1">Uncharacterized protein</fullName>
    </submittedName>
</protein>
<organism evidence="1 2">
    <name type="scientific">Teratosphaeria nubilosa</name>
    <dbReference type="NCBI Taxonomy" id="161662"/>
    <lineage>
        <taxon>Eukaryota</taxon>
        <taxon>Fungi</taxon>
        <taxon>Dikarya</taxon>
        <taxon>Ascomycota</taxon>
        <taxon>Pezizomycotina</taxon>
        <taxon>Dothideomycetes</taxon>
        <taxon>Dothideomycetidae</taxon>
        <taxon>Mycosphaerellales</taxon>
        <taxon>Teratosphaeriaceae</taxon>
        <taxon>Teratosphaeria</taxon>
    </lineage>
</organism>
<dbReference type="InterPro" id="IPR021822">
    <property type="entry name" value="DUF3405"/>
</dbReference>
<proteinExistence type="predicted"/>
<dbReference type="AlphaFoldDB" id="A0A6G1LDZ9"/>
<dbReference type="OrthoDB" id="3353407at2759"/>
<sequence length="515" mass="58736">MGRFPRLCWLLLGLSVFITLTFVSFIPFRSPVGTKHSDAQVVVEPSSDQNLQDDINTQRQAEYQAYQRLHPTFRPTSKECTVENNCPVSSRPHLGTLDIVQPNETHCIESTLRLTDNAATPHQGLPASAAFWTTKDLAALQQQSINSTLQQRGDQRGPRTAVVLRAWHEFLWTPDDIDNVRTMMYQLLRGSGGDYQLFTLMQIRNDTADPGMQNVNLEAVPEVLRGLVEPWNQVQCRMAYPRMAYYEVVGQQFMPLQLFADRHPEFDYFWNLEMDVRLTGDYHTFFSRSADWARKQPTRGLWERNQRFYIPSYHGSYEDFANSILPDYSSYGSVEADLITYFPLFNTTSTSWMWQDAYFGYPLDTQRFGTVGTNMRLSRHLLDAMASENVKGKTMFAEMWPPSAAFLHDLKAVFVPHAIFLEGDWSAEALQRTFNAGPEGQVGAGNETVLDRQEIFEGSTWSWNAKYGRKVYEGWRGRRVDGGSEDGGIMGSGLCLPPVFLHPVKSSTVEPQGWH</sequence>
<dbReference type="Pfam" id="PF11885">
    <property type="entry name" value="DUF3405"/>
    <property type="match status" value="2"/>
</dbReference>